<name>A0A2P5HZR9_DIAHE</name>
<dbReference type="InParanoid" id="A0A2P5HZR9"/>
<gene>
    <name evidence="2" type="ORF">DHEL01_v205876</name>
</gene>
<comment type="caution">
    <text evidence="2">The sequence shown here is derived from an EMBL/GenBank/DDBJ whole genome shotgun (WGS) entry which is preliminary data.</text>
</comment>
<protein>
    <submittedName>
        <fullName evidence="2">Cholesterol oxidase</fullName>
    </submittedName>
</protein>
<sequence>MEQITPGLTRPIATVEIDPGPLMIALLAYDLAHLRGLPVSHVTTASTSAAPPPSPQRPDGKLQPTGVGCDGTSAAAAGGTDGSHLGTNGNEAGGIAFKRPRYPCPFPSRLPAATPDGETFGSTWAALRKHLTMTDNFRRRQSPPGIHVLPLPAHASAETKPLGNAASVGSGELVCHQCDVTGFGSGGDVARSRTSRVGEKTCVPKFNDGLGTWLAEYPEPEEEAHDERMGLMKSAPYESGDEVDGGIATGMHHLIFGNGQHASLCNDLDGNSRSNGNAPVEAGADASSMRKAWPKEIWDNPHWLHECKSAFLEGLTVHMAGTRPQHELRRPNRNLATASLTAPWKTSSRGLSTGKQGLIDSSSSKTRLIAPEAMMCLRFPASTSWSSSVDAAGVSLRDILMWMIGYNLRNNVRAKQCTGIVDCLLEEPG</sequence>
<reference evidence="2" key="1">
    <citation type="submission" date="2017-09" db="EMBL/GenBank/DDBJ databases">
        <title>Polyketide synthases of a Diaporthe helianthi virulent isolate.</title>
        <authorList>
            <person name="Baroncelli R."/>
        </authorList>
    </citation>
    <scope>NUCLEOTIDE SEQUENCE [LARGE SCALE GENOMIC DNA]</scope>
    <source>
        <strain evidence="2">7/96</strain>
    </source>
</reference>
<dbReference type="AlphaFoldDB" id="A0A2P5HZR9"/>
<dbReference type="STRING" id="158607.A0A2P5HZR9"/>
<proteinExistence type="predicted"/>
<evidence type="ECO:0000256" key="1">
    <source>
        <dbReference type="SAM" id="MobiDB-lite"/>
    </source>
</evidence>
<evidence type="ECO:0000313" key="2">
    <source>
        <dbReference type="EMBL" id="POS75733.1"/>
    </source>
</evidence>
<dbReference type="Proteomes" id="UP000094444">
    <property type="component" value="Unassembled WGS sequence"/>
</dbReference>
<organism evidence="2 3">
    <name type="scientific">Diaporthe helianthi</name>
    <dbReference type="NCBI Taxonomy" id="158607"/>
    <lineage>
        <taxon>Eukaryota</taxon>
        <taxon>Fungi</taxon>
        <taxon>Dikarya</taxon>
        <taxon>Ascomycota</taxon>
        <taxon>Pezizomycotina</taxon>
        <taxon>Sordariomycetes</taxon>
        <taxon>Sordariomycetidae</taxon>
        <taxon>Diaporthales</taxon>
        <taxon>Diaporthaceae</taxon>
        <taxon>Diaporthe</taxon>
    </lineage>
</organism>
<feature type="region of interest" description="Disordered" evidence="1">
    <location>
        <begin position="44"/>
        <end position="92"/>
    </location>
</feature>
<keyword evidence="3" id="KW-1185">Reference proteome</keyword>
<dbReference type="EMBL" id="MAVT02000450">
    <property type="protein sequence ID" value="POS75733.1"/>
    <property type="molecule type" value="Genomic_DNA"/>
</dbReference>
<evidence type="ECO:0000313" key="3">
    <source>
        <dbReference type="Proteomes" id="UP000094444"/>
    </source>
</evidence>
<accession>A0A2P5HZR9</accession>